<dbReference type="eggNOG" id="ENOG502RXJR">
    <property type="taxonomic scope" value="Eukaryota"/>
</dbReference>
<dbReference type="FunFam" id="3.20.80.10:FF:000015">
    <property type="entry name" value="Heme-binding protein soul2"/>
    <property type="match status" value="1"/>
</dbReference>
<dbReference type="AlphaFoldDB" id="H2Y612"/>
<dbReference type="HOGENOM" id="CLU_068699_2_1_1"/>
<dbReference type="Gene3D" id="3.20.80.10">
    <property type="entry name" value="Regulatory factor, effector binding domain"/>
    <property type="match status" value="1"/>
</dbReference>
<keyword evidence="3" id="KW-1185">Reference proteome</keyword>
<evidence type="ECO:0008006" key="4">
    <source>
        <dbReference type="Google" id="ProtNLM"/>
    </source>
</evidence>
<organism evidence="2 3">
    <name type="scientific">Ciona savignyi</name>
    <name type="common">Pacific transparent sea squirt</name>
    <dbReference type="NCBI Taxonomy" id="51511"/>
    <lineage>
        <taxon>Eukaryota</taxon>
        <taxon>Metazoa</taxon>
        <taxon>Chordata</taxon>
        <taxon>Tunicata</taxon>
        <taxon>Ascidiacea</taxon>
        <taxon>Phlebobranchia</taxon>
        <taxon>Cionidae</taxon>
        <taxon>Ciona</taxon>
    </lineage>
</organism>
<dbReference type="PANTHER" id="PTHR11220:SF72">
    <property type="entry name" value="HEME-BINDING PROTEIN 2-LIKE ISOFORM X2"/>
    <property type="match status" value="1"/>
</dbReference>
<reference evidence="2" key="3">
    <citation type="submission" date="2025-09" db="UniProtKB">
        <authorList>
            <consortium name="Ensembl"/>
        </authorList>
    </citation>
    <scope>IDENTIFICATION</scope>
</reference>
<evidence type="ECO:0000313" key="3">
    <source>
        <dbReference type="Proteomes" id="UP000007875"/>
    </source>
</evidence>
<dbReference type="SUPFAM" id="SSF55136">
    <property type="entry name" value="Probable bacterial effector-binding domain"/>
    <property type="match status" value="1"/>
</dbReference>
<dbReference type="InParanoid" id="H2Y612"/>
<proteinExistence type="inferred from homology"/>
<accession>H2Y612</accession>
<protein>
    <recommendedName>
        <fullName evidence="4">Heme-binding protein 2</fullName>
    </recommendedName>
</protein>
<dbReference type="Pfam" id="PF04832">
    <property type="entry name" value="SOUL"/>
    <property type="match status" value="1"/>
</dbReference>
<reference evidence="2" key="2">
    <citation type="submission" date="2025-08" db="UniProtKB">
        <authorList>
            <consortium name="Ensembl"/>
        </authorList>
    </citation>
    <scope>IDENTIFICATION</scope>
</reference>
<name>H2Y612_CIOSA</name>
<dbReference type="InterPro" id="IPR006917">
    <property type="entry name" value="SOUL_heme-bd"/>
</dbReference>
<dbReference type="STRING" id="51511.ENSCSAVP00000000760"/>
<dbReference type="OMA" id="VKSGCTD"/>
<dbReference type="InterPro" id="IPR011256">
    <property type="entry name" value="Reg_factor_effector_dom_sf"/>
</dbReference>
<dbReference type="PANTHER" id="PTHR11220">
    <property type="entry name" value="HEME-BINDING PROTEIN-RELATED"/>
    <property type="match status" value="1"/>
</dbReference>
<dbReference type="Proteomes" id="UP000007875">
    <property type="component" value="Unassembled WGS sequence"/>
</dbReference>
<sequence>MGNQPSFESGSYNGYEQPNFVLADSQPEDESYQVRFYPRANWTSAKRISQDHRAAGSSAFRSLFNYIRGSNVQNESISMTVPVIIHKPTEEKSEYVTSFYVPCKYQQAPPDPKDQDVFIETRDDVTVYARVFSGFAKEPDYKREIEALRCDLLRNGVTKDMTDNSTFICAGYDSPLRLLNRRNEVWILGKDAKEKETKQSSD</sequence>
<evidence type="ECO:0000313" key="2">
    <source>
        <dbReference type="Ensembl" id="ENSCSAVP00000000760.1"/>
    </source>
</evidence>
<dbReference type="GO" id="GO:0020037">
    <property type="term" value="F:heme binding"/>
    <property type="evidence" value="ECO:0007669"/>
    <property type="project" value="TreeGrafter"/>
</dbReference>
<comment type="similarity">
    <text evidence="1">Belongs to the HEBP family.</text>
</comment>
<evidence type="ECO:0000256" key="1">
    <source>
        <dbReference type="ARBA" id="ARBA00009817"/>
    </source>
</evidence>
<dbReference type="Ensembl" id="ENSCSAVT00000000768.1">
    <property type="protein sequence ID" value="ENSCSAVP00000000760.1"/>
    <property type="gene ID" value="ENSCSAVG00000000430.1"/>
</dbReference>
<reference evidence="3" key="1">
    <citation type="submission" date="2003-08" db="EMBL/GenBank/DDBJ databases">
        <authorList>
            <person name="Birren B."/>
            <person name="Nusbaum C."/>
            <person name="Abebe A."/>
            <person name="Abouelleil A."/>
            <person name="Adekoya E."/>
            <person name="Ait-zahra M."/>
            <person name="Allen N."/>
            <person name="Allen T."/>
            <person name="An P."/>
            <person name="Anderson M."/>
            <person name="Anderson S."/>
            <person name="Arachchi H."/>
            <person name="Armbruster J."/>
            <person name="Bachantsang P."/>
            <person name="Baldwin J."/>
            <person name="Barry A."/>
            <person name="Bayul T."/>
            <person name="Blitshsteyn B."/>
            <person name="Bloom T."/>
            <person name="Blye J."/>
            <person name="Boguslavskiy L."/>
            <person name="Borowsky M."/>
            <person name="Boukhgalter B."/>
            <person name="Brunache A."/>
            <person name="Butler J."/>
            <person name="Calixte N."/>
            <person name="Calvo S."/>
            <person name="Camarata J."/>
            <person name="Campo K."/>
            <person name="Chang J."/>
            <person name="Cheshatsang Y."/>
            <person name="Citroen M."/>
            <person name="Collymore A."/>
            <person name="Considine T."/>
            <person name="Cook A."/>
            <person name="Cooke P."/>
            <person name="Corum B."/>
            <person name="Cuomo C."/>
            <person name="David R."/>
            <person name="Dawoe T."/>
            <person name="Degray S."/>
            <person name="Dodge S."/>
            <person name="Dooley K."/>
            <person name="Dorje P."/>
            <person name="Dorjee K."/>
            <person name="Dorris L."/>
            <person name="Duffey N."/>
            <person name="Dupes A."/>
            <person name="Elkins T."/>
            <person name="Engels R."/>
            <person name="Erickson J."/>
            <person name="Farina A."/>
            <person name="Faro S."/>
            <person name="Ferreira P."/>
            <person name="Fischer H."/>
            <person name="Fitzgerald M."/>
            <person name="Foley K."/>
            <person name="Gage D."/>
            <person name="Galagan J."/>
            <person name="Gearin G."/>
            <person name="Gnerre S."/>
            <person name="Gnirke A."/>
            <person name="Goyette A."/>
            <person name="Graham J."/>
            <person name="Grandbois E."/>
            <person name="Gyaltsen K."/>
            <person name="Hafez N."/>
            <person name="Hagopian D."/>
            <person name="Hagos B."/>
            <person name="Hall J."/>
            <person name="Hatcher B."/>
            <person name="Heller A."/>
            <person name="Higgins H."/>
            <person name="Honan T."/>
            <person name="Horn A."/>
            <person name="Houde N."/>
            <person name="Hughes L."/>
            <person name="Hulme W."/>
            <person name="Husby E."/>
            <person name="Iliev I."/>
            <person name="Jaffe D."/>
            <person name="Jones C."/>
            <person name="Kamal M."/>
            <person name="Kamat A."/>
            <person name="Kamvysselis M."/>
            <person name="Karlsson E."/>
            <person name="Kells C."/>
            <person name="Kieu A."/>
            <person name="Kisner P."/>
            <person name="Kodira C."/>
            <person name="Kulbokas E."/>
            <person name="Labutti K."/>
            <person name="Lama D."/>
            <person name="Landers T."/>
            <person name="Leger J."/>
            <person name="Levine S."/>
            <person name="Lewis D."/>
            <person name="Lewis T."/>
            <person name="Lindblad-toh K."/>
            <person name="Liu X."/>
            <person name="Lokyitsang T."/>
            <person name="Lokyitsang Y."/>
            <person name="Lucien O."/>
            <person name="Lui A."/>
            <person name="Ma L.J."/>
            <person name="Mabbitt R."/>
            <person name="Macdonald J."/>
            <person name="Maclean C."/>
            <person name="Major J."/>
            <person name="Manning J."/>
            <person name="Marabella R."/>
            <person name="Maru K."/>
            <person name="Matthews C."/>
            <person name="Mauceli E."/>
            <person name="Mccarthy M."/>
            <person name="Mcdonough S."/>
            <person name="Mcghee T."/>
            <person name="Meldrim J."/>
            <person name="Meneus L."/>
            <person name="Mesirov J."/>
            <person name="Mihalev A."/>
            <person name="Mihova T."/>
            <person name="Mikkelsen T."/>
            <person name="Mlenga V."/>
            <person name="Moru K."/>
            <person name="Mozes J."/>
            <person name="Mulrain L."/>
            <person name="Munson G."/>
            <person name="Naylor J."/>
            <person name="Newes C."/>
            <person name="Nguyen C."/>
            <person name="Nguyen N."/>
            <person name="Nguyen T."/>
            <person name="Nicol R."/>
            <person name="Nielsen C."/>
            <person name="Nizzari M."/>
            <person name="Norbu C."/>
            <person name="Norbu N."/>
            <person name="O'donnell P."/>
            <person name="Okoawo O."/>
            <person name="O'leary S."/>
            <person name="Omotosho B."/>
            <person name="O'neill K."/>
            <person name="Osman S."/>
            <person name="Parker S."/>
            <person name="Perrin D."/>
            <person name="Phunkhang P."/>
            <person name="Piqani B."/>
            <person name="Purcell S."/>
            <person name="Rachupka T."/>
            <person name="Ramasamy U."/>
            <person name="Rameau R."/>
            <person name="Ray V."/>
            <person name="Raymond C."/>
            <person name="Retta R."/>
            <person name="Richardson S."/>
            <person name="Rise C."/>
            <person name="Rodriguez J."/>
            <person name="Rogers J."/>
            <person name="Rogov P."/>
            <person name="Rutman M."/>
            <person name="Schupbach R."/>
            <person name="Seaman C."/>
            <person name="Settipalli S."/>
            <person name="Sharpe T."/>
            <person name="Sheridan J."/>
            <person name="Sherpa N."/>
            <person name="Shi J."/>
            <person name="Smirnov S."/>
            <person name="Smith C."/>
            <person name="Sougnez C."/>
            <person name="Spencer B."/>
            <person name="Stalker J."/>
            <person name="Stange-thomann N."/>
            <person name="Stavropoulos S."/>
            <person name="Stetson K."/>
            <person name="Stone C."/>
            <person name="Stone S."/>
            <person name="Stubbs M."/>
            <person name="Talamas J."/>
            <person name="Tchuinga P."/>
            <person name="Tenzing P."/>
            <person name="Tesfaye S."/>
            <person name="Theodore J."/>
            <person name="Thoulutsang Y."/>
            <person name="Topham K."/>
            <person name="Towey S."/>
            <person name="Tsamla T."/>
            <person name="Tsomo N."/>
            <person name="Vallee D."/>
            <person name="Vassiliev H."/>
            <person name="Venkataraman V."/>
            <person name="Vinson J."/>
            <person name="Vo A."/>
            <person name="Wade C."/>
            <person name="Wang S."/>
            <person name="Wangchuk T."/>
            <person name="Wangdi T."/>
            <person name="Whittaker C."/>
            <person name="Wilkinson J."/>
            <person name="Wu Y."/>
            <person name="Wyman D."/>
            <person name="Yadav S."/>
            <person name="Yang S."/>
            <person name="Yang X."/>
            <person name="Yeager S."/>
            <person name="Yee E."/>
            <person name="Young G."/>
            <person name="Zainoun J."/>
            <person name="Zembeck L."/>
            <person name="Zimmer A."/>
            <person name="Zody M."/>
            <person name="Lander E."/>
        </authorList>
    </citation>
    <scope>NUCLEOTIDE SEQUENCE [LARGE SCALE GENOMIC DNA]</scope>
</reference>
<dbReference type="GeneTree" id="ENSGT00940000160412"/>